<dbReference type="AlphaFoldDB" id="A0AAW4N8G4"/>
<name>A0AAW4N8G4_9BACT</name>
<comment type="caution">
    <text evidence="1">The sequence shown here is derived from an EMBL/GenBank/DDBJ whole genome shotgun (WGS) entry which is preliminary data.</text>
</comment>
<dbReference type="EMBL" id="JAHOEP010000022">
    <property type="protein sequence ID" value="MBV3408544.1"/>
    <property type="molecule type" value="Genomic_DNA"/>
</dbReference>
<proteinExistence type="predicted"/>
<organism evidence="1 2">
    <name type="scientific">Segatella copri</name>
    <dbReference type="NCBI Taxonomy" id="165179"/>
    <lineage>
        <taxon>Bacteria</taxon>
        <taxon>Pseudomonadati</taxon>
        <taxon>Bacteroidota</taxon>
        <taxon>Bacteroidia</taxon>
        <taxon>Bacteroidales</taxon>
        <taxon>Prevotellaceae</taxon>
        <taxon>Segatella</taxon>
    </lineage>
</organism>
<accession>A0AAW4N8G4</accession>
<reference evidence="1" key="1">
    <citation type="submission" date="2021-06" db="EMBL/GenBank/DDBJ databases">
        <title>Collection of gut derived symbiotic bacterial strains cultured from healthy donors.</title>
        <authorList>
            <person name="Lin H."/>
            <person name="Littmann E."/>
            <person name="Pamer E.G."/>
        </authorList>
    </citation>
    <scope>NUCLEOTIDE SEQUENCE</scope>
    <source>
        <strain evidence="1">MSK.21.60</strain>
    </source>
</reference>
<sequence>MRIEDLRIGNYVDVVLKENNTTIRCKVQRINHDDKSAVFKDMTNGSEFFVDTEDKWKLVKDVVTTANELTKLGFNYDSEMSVYMLPTKGAWYIGKAIVQKYDGRYDLFIEKNDAFYGCKAIAVPCIHLLQNVLADYYGINID</sequence>
<protein>
    <submittedName>
        <fullName evidence="1">Uncharacterized protein</fullName>
    </submittedName>
</protein>
<evidence type="ECO:0000313" key="2">
    <source>
        <dbReference type="Proteomes" id="UP001196316"/>
    </source>
</evidence>
<dbReference type="RefSeq" id="WP_217326655.1">
    <property type="nucleotide sequence ID" value="NZ_JAHOEK010000022.1"/>
</dbReference>
<evidence type="ECO:0000313" key="1">
    <source>
        <dbReference type="EMBL" id="MBV3408544.1"/>
    </source>
</evidence>
<gene>
    <name evidence="1" type="ORF">KSW80_09065</name>
</gene>
<dbReference type="Proteomes" id="UP001196316">
    <property type="component" value="Unassembled WGS sequence"/>
</dbReference>